<dbReference type="Pfam" id="PF02492">
    <property type="entry name" value="cobW"/>
    <property type="match status" value="1"/>
</dbReference>
<evidence type="ECO:0000313" key="3">
    <source>
        <dbReference type="EMBL" id="MCD2197014.1"/>
    </source>
</evidence>
<organism evidence="3 4">
    <name type="scientific">Actinomycetospora endophytica</name>
    <dbReference type="NCBI Taxonomy" id="2291215"/>
    <lineage>
        <taxon>Bacteria</taxon>
        <taxon>Bacillati</taxon>
        <taxon>Actinomycetota</taxon>
        <taxon>Actinomycetes</taxon>
        <taxon>Pseudonocardiales</taxon>
        <taxon>Pseudonocardiaceae</taxon>
        <taxon>Actinomycetospora</taxon>
    </lineage>
</organism>
<dbReference type="Pfam" id="PF07683">
    <property type="entry name" value="CobW_C"/>
    <property type="match status" value="1"/>
</dbReference>
<feature type="region of interest" description="Disordered" evidence="1">
    <location>
        <begin position="387"/>
        <end position="415"/>
    </location>
</feature>
<dbReference type="EMBL" id="JAJNDB010000007">
    <property type="protein sequence ID" value="MCD2197014.1"/>
    <property type="molecule type" value="Genomic_DNA"/>
</dbReference>
<accession>A0ABS8PFS4</accession>
<dbReference type="PANTHER" id="PTHR43603:SF1">
    <property type="entry name" value="ZINC-REGULATED GTPASE METALLOPROTEIN ACTIVATOR 1"/>
    <property type="match status" value="1"/>
</dbReference>
<dbReference type="Gene3D" id="3.40.50.300">
    <property type="entry name" value="P-loop containing nucleotide triphosphate hydrolases"/>
    <property type="match status" value="1"/>
</dbReference>
<dbReference type="InterPro" id="IPR027417">
    <property type="entry name" value="P-loop_NTPase"/>
</dbReference>
<dbReference type="InterPro" id="IPR051927">
    <property type="entry name" value="Zn_Chap_cDPG_Synth"/>
</dbReference>
<dbReference type="PANTHER" id="PTHR43603">
    <property type="entry name" value="COBW DOMAIN-CONTAINING PROTEIN DDB_G0274527"/>
    <property type="match status" value="1"/>
</dbReference>
<dbReference type="RefSeq" id="WP_230738904.1">
    <property type="nucleotide sequence ID" value="NZ_JAJNDB010000007.1"/>
</dbReference>
<protein>
    <submittedName>
        <fullName evidence="3">GTP-binding protein</fullName>
    </submittedName>
</protein>
<gene>
    <name evidence="3" type="ORF">LQ327_26945</name>
</gene>
<reference evidence="3 4" key="1">
    <citation type="submission" date="2021-11" db="EMBL/GenBank/DDBJ databases">
        <title>Draft genome sequence of Actinomycetospora sp. SF1 isolated from the rhizosphere soil.</title>
        <authorList>
            <person name="Duangmal K."/>
            <person name="Chantavorakit T."/>
        </authorList>
    </citation>
    <scope>NUCLEOTIDE SEQUENCE [LARGE SCALE GENOMIC DNA]</scope>
    <source>
        <strain evidence="3 4">TBRC 5722</strain>
    </source>
</reference>
<comment type="caution">
    <text evidence="3">The sequence shown here is derived from an EMBL/GenBank/DDBJ whole genome shotgun (WGS) entry which is preliminary data.</text>
</comment>
<proteinExistence type="predicted"/>
<evidence type="ECO:0000313" key="4">
    <source>
        <dbReference type="Proteomes" id="UP001199469"/>
    </source>
</evidence>
<dbReference type="InterPro" id="IPR003495">
    <property type="entry name" value="CobW/HypB/UreG_nucleotide-bd"/>
</dbReference>
<dbReference type="InterPro" id="IPR011629">
    <property type="entry name" value="CobW-like_C"/>
</dbReference>
<evidence type="ECO:0000259" key="2">
    <source>
        <dbReference type="SMART" id="SM00833"/>
    </source>
</evidence>
<dbReference type="SUPFAM" id="SSF90002">
    <property type="entry name" value="Hypothetical protein YjiA, C-terminal domain"/>
    <property type="match status" value="1"/>
</dbReference>
<sequence length="415" mass="44523">MPDPLVLVCGVDRAAVHATGEAMTATDPATALVVHDLRRLGEGVVTRSVRLPGDRWRTTALELAHGCVSCTLREDLLPLLLRLAADETVGRVGLLLDPGMEPEPVCEALAHLVPDGAQGPVTDVLDIAGVVAVLDGATWLDDAGSDDALADRELALTEDDDRTVAQIVVGHAEFADVLVVVGTPDPWDRVRRDAVLARLAPQARRLDASSAAAVPDATPLLAELHPDARRGVPDDPHGPLLRGQPPLARDVGVSLLHVGLRTPFHPQRLHEAFDVLLTGTVRARGRVWVASRPDQALWIESAGGGLQVGMAGRWLVSAGDEAWEAVDAERRAAASLRWDERWGDREQQLVILVHDAEPAEVIAALDLALLTEEELALGEEAWRHFDDPFGTAHTDPCDELDGPGTRIDQTRGEQS</sequence>
<dbReference type="SMART" id="SM00833">
    <property type="entry name" value="CobW_C"/>
    <property type="match status" value="1"/>
</dbReference>
<dbReference type="Proteomes" id="UP001199469">
    <property type="component" value="Unassembled WGS sequence"/>
</dbReference>
<dbReference type="NCBIfam" id="NF047431">
    <property type="entry name" value="hiber_recruit"/>
    <property type="match status" value="1"/>
</dbReference>
<feature type="domain" description="CobW C-terminal" evidence="2">
    <location>
        <begin position="253"/>
        <end position="369"/>
    </location>
</feature>
<keyword evidence="4" id="KW-1185">Reference proteome</keyword>
<evidence type="ECO:0000256" key="1">
    <source>
        <dbReference type="SAM" id="MobiDB-lite"/>
    </source>
</evidence>
<name>A0ABS8PFS4_9PSEU</name>